<dbReference type="PANTHER" id="PTHR11820:SF7">
    <property type="entry name" value="ACYLPYRUVASE FAHD1, MITOCHONDRIAL"/>
    <property type="match status" value="1"/>
</dbReference>
<accession>A0AA39GJ09</accession>
<dbReference type="InterPro" id="IPR011234">
    <property type="entry name" value="Fumarylacetoacetase-like_C"/>
</dbReference>
<gene>
    <name evidence="4" type="ORF">NLU13_4330</name>
</gene>
<name>A0AA39GJ09_SARSR</name>
<dbReference type="Pfam" id="PF01557">
    <property type="entry name" value="FAA_hydrolase"/>
    <property type="match status" value="1"/>
</dbReference>
<keyword evidence="2" id="KW-0479">Metal-binding</keyword>
<evidence type="ECO:0000256" key="2">
    <source>
        <dbReference type="ARBA" id="ARBA00022723"/>
    </source>
</evidence>
<dbReference type="Proteomes" id="UP001175261">
    <property type="component" value="Unassembled WGS sequence"/>
</dbReference>
<dbReference type="GO" id="GO:0018773">
    <property type="term" value="F:acetylpyruvate hydrolase activity"/>
    <property type="evidence" value="ECO:0007669"/>
    <property type="project" value="TreeGrafter"/>
</dbReference>
<dbReference type="GO" id="GO:0050163">
    <property type="term" value="F:oxaloacetate tautomerase activity"/>
    <property type="evidence" value="ECO:0007669"/>
    <property type="project" value="UniProtKB-ARBA"/>
</dbReference>
<dbReference type="AlphaFoldDB" id="A0AA39GJ09"/>
<sequence>MAAASTPTWGRFVRFIAEDGNRELCGEPVDADIDVGLALAAKHEIKVKVLSASSALDTRAQFTGEVATISKLLSPLSARDIGTIRCVGLNFKDHAAELGVSLPQVPTIFTKPCTALTGALDPIALPRSAPKAVDSEVELAVVIAEDCKDVTPTEAMEYVLGYTIANDLTARDLQSQTSQWGYCKGFDGFCPLGPVLASRQAVGDVGGLAMRTELDGQILQDSTPDQMIFSVGEMISHLSRDTTLPKGTVILTGTPSGIGHSYSPPRYLKAGSRLKVSITPKLGTLVNPVVASPQQHTSHL</sequence>
<evidence type="ECO:0000313" key="4">
    <source>
        <dbReference type="EMBL" id="KAK0388086.1"/>
    </source>
</evidence>
<reference evidence="4" key="1">
    <citation type="submission" date="2022-10" db="EMBL/GenBank/DDBJ databases">
        <title>Determination and structural analysis of whole genome sequence of Sarocladium strictum F4-1.</title>
        <authorList>
            <person name="Hu L."/>
            <person name="Jiang Y."/>
        </authorList>
    </citation>
    <scope>NUCLEOTIDE SEQUENCE</scope>
    <source>
        <strain evidence="4">F4-1</strain>
    </source>
</reference>
<dbReference type="SUPFAM" id="SSF56529">
    <property type="entry name" value="FAH"/>
    <property type="match status" value="1"/>
</dbReference>
<protein>
    <recommendedName>
        <fullName evidence="3">Fumarylacetoacetase-like C-terminal domain-containing protein</fullName>
    </recommendedName>
</protein>
<proteinExistence type="inferred from homology"/>
<organism evidence="4 5">
    <name type="scientific">Sarocladium strictum</name>
    <name type="common">Black bundle disease fungus</name>
    <name type="synonym">Acremonium strictum</name>
    <dbReference type="NCBI Taxonomy" id="5046"/>
    <lineage>
        <taxon>Eukaryota</taxon>
        <taxon>Fungi</taxon>
        <taxon>Dikarya</taxon>
        <taxon>Ascomycota</taxon>
        <taxon>Pezizomycotina</taxon>
        <taxon>Sordariomycetes</taxon>
        <taxon>Hypocreomycetidae</taxon>
        <taxon>Hypocreales</taxon>
        <taxon>Sarocladiaceae</taxon>
        <taxon>Sarocladium</taxon>
    </lineage>
</organism>
<comment type="similarity">
    <text evidence="1">Belongs to the FAH family.</text>
</comment>
<comment type="caution">
    <text evidence="4">The sequence shown here is derived from an EMBL/GenBank/DDBJ whole genome shotgun (WGS) entry which is preliminary data.</text>
</comment>
<dbReference type="Gene3D" id="3.90.850.10">
    <property type="entry name" value="Fumarylacetoacetase-like, C-terminal domain"/>
    <property type="match status" value="1"/>
</dbReference>
<evidence type="ECO:0000259" key="3">
    <source>
        <dbReference type="Pfam" id="PF01557"/>
    </source>
</evidence>
<dbReference type="EMBL" id="JAPDFR010000003">
    <property type="protein sequence ID" value="KAK0388086.1"/>
    <property type="molecule type" value="Genomic_DNA"/>
</dbReference>
<dbReference type="FunFam" id="3.90.850.10:FF:000002">
    <property type="entry name" value="2-hydroxyhepta-2,4-diene-1,7-dioate isomerase"/>
    <property type="match status" value="1"/>
</dbReference>
<evidence type="ECO:0000256" key="1">
    <source>
        <dbReference type="ARBA" id="ARBA00010211"/>
    </source>
</evidence>
<keyword evidence="5" id="KW-1185">Reference proteome</keyword>
<dbReference type="PANTHER" id="PTHR11820">
    <property type="entry name" value="ACYLPYRUVASE"/>
    <property type="match status" value="1"/>
</dbReference>
<dbReference type="InterPro" id="IPR036663">
    <property type="entry name" value="Fumarylacetoacetase_C_sf"/>
</dbReference>
<evidence type="ECO:0000313" key="5">
    <source>
        <dbReference type="Proteomes" id="UP001175261"/>
    </source>
</evidence>
<dbReference type="GO" id="GO:0046872">
    <property type="term" value="F:metal ion binding"/>
    <property type="evidence" value="ECO:0007669"/>
    <property type="project" value="UniProtKB-KW"/>
</dbReference>
<dbReference type="GO" id="GO:0006107">
    <property type="term" value="P:oxaloacetate metabolic process"/>
    <property type="evidence" value="ECO:0007669"/>
    <property type="project" value="UniProtKB-ARBA"/>
</dbReference>
<feature type="domain" description="Fumarylacetoacetase-like C-terminal" evidence="3">
    <location>
        <begin position="83"/>
        <end position="290"/>
    </location>
</feature>